<feature type="compositionally biased region" description="Pro residues" evidence="1">
    <location>
        <begin position="1"/>
        <end position="12"/>
    </location>
</feature>
<reference evidence="3" key="2">
    <citation type="submission" date="2017-02" db="EMBL/GenBank/DDBJ databases">
        <title>Sunflower complete genome.</title>
        <authorList>
            <person name="Langlade N."/>
            <person name="Munos S."/>
        </authorList>
    </citation>
    <scope>NUCLEOTIDE SEQUENCE [LARGE SCALE GENOMIC DNA]</scope>
    <source>
        <tissue evidence="3">Leaves</tissue>
    </source>
</reference>
<dbReference type="Proteomes" id="UP000215914">
    <property type="component" value="Chromosome 9"/>
</dbReference>
<dbReference type="InParanoid" id="A0A251U0X5"/>
<evidence type="ECO:0000256" key="1">
    <source>
        <dbReference type="SAM" id="MobiDB-lite"/>
    </source>
</evidence>
<keyword evidence="4" id="KW-1185">Reference proteome</keyword>
<name>A0A251U0X5_HELAN</name>
<reference evidence="2" key="3">
    <citation type="submission" date="2020-06" db="EMBL/GenBank/DDBJ databases">
        <title>Helianthus annuus Genome sequencing and assembly Release 2.</title>
        <authorList>
            <person name="Gouzy J."/>
            <person name="Langlade N."/>
            <person name="Munos S."/>
        </authorList>
    </citation>
    <scope>NUCLEOTIDE SEQUENCE</scope>
    <source>
        <tissue evidence="2">Leaves</tissue>
    </source>
</reference>
<evidence type="ECO:0000313" key="2">
    <source>
        <dbReference type="EMBL" id="KAF5782066.1"/>
    </source>
</evidence>
<gene>
    <name evidence="3" type="ORF">HannXRQ_Chr09g0277501</name>
    <name evidence="2" type="ORF">HanXRQr2_Chr11g0491101</name>
</gene>
<evidence type="ECO:0000313" key="3">
    <source>
        <dbReference type="EMBL" id="OTG17000.1"/>
    </source>
</evidence>
<evidence type="ECO:0000313" key="4">
    <source>
        <dbReference type="Proteomes" id="UP000215914"/>
    </source>
</evidence>
<organism evidence="3 4">
    <name type="scientific">Helianthus annuus</name>
    <name type="common">Common sunflower</name>
    <dbReference type="NCBI Taxonomy" id="4232"/>
    <lineage>
        <taxon>Eukaryota</taxon>
        <taxon>Viridiplantae</taxon>
        <taxon>Streptophyta</taxon>
        <taxon>Embryophyta</taxon>
        <taxon>Tracheophyta</taxon>
        <taxon>Spermatophyta</taxon>
        <taxon>Magnoliopsida</taxon>
        <taxon>eudicotyledons</taxon>
        <taxon>Gunneridae</taxon>
        <taxon>Pentapetalae</taxon>
        <taxon>asterids</taxon>
        <taxon>campanulids</taxon>
        <taxon>Asterales</taxon>
        <taxon>Asteraceae</taxon>
        <taxon>Asteroideae</taxon>
        <taxon>Heliantheae alliance</taxon>
        <taxon>Heliantheae</taxon>
        <taxon>Helianthus</taxon>
    </lineage>
</organism>
<dbReference type="EMBL" id="MNCJ02000326">
    <property type="protein sequence ID" value="KAF5782066.1"/>
    <property type="molecule type" value="Genomic_DNA"/>
</dbReference>
<accession>A0A251U0X5</accession>
<protein>
    <submittedName>
        <fullName evidence="3">Uncharacterized protein</fullName>
    </submittedName>
</protein>
<feature type="region of interest" description="Disordered" evidence="1">
    <location>
        <begin position="1"/>
        <end position="44"/>
    </location>
</feature>
<reference evidence="2 4" key="1">
    <citation type="journal article" date="2017" name="Nature">
        <title>The sunflower genome provides insights into oil metabolism, flowering and Asterid evolution.</title>
        <authorList>
            <person name="Badouin H."/>
            <person name="Gouzy J."/>
            <person name="Grassa C.J."/>
            <person name="Murat F."/>
            <person name="Staton S.E."/>
            <person name="Cottret L."/>
            <person name="Lelandais-Briere C."/>
            <person name="Owens G.L."/>
            <person name="Carrere S."/>
            <person name="Mayjonade B."/>
            <person name="Legrand L."/>
            <person name="Gill N."/>
            <person name="Kane N.C."/>
            <person name="Bowers J.E."/>
            <person name="Hubner S."/>
            <person name="Bellec A."/>
            <person name="Berard A."/>
            <person name="Berges H."/>
            <person name="Blanchet N."/>
            <person name="Boniface M.C."/>
            <person name="Brunel D."/>
            <person name="Catrice O."/>
            <person name="Chaidir N."/>
            <person name="Claudel C."/>
            <person name="Donnadieu C."/>
            <person name="Faraut T."/>
            <person name="Fievet G."/>
            <person name="Helmstetter N."/>
            <person name="King M."/>
            <person name="Knapp S.J."/>
            <person name="Lai Z."/>
            <person name="Le Paslier M.C."/>
            <person name="Lippi Y."/>
            <person name="Lorenzon L."/>
            <person name="Mandel J.R."/>
            <person name="Marage G."/>
            <person name="Marchand G."/>
            <person name="Marquand E."/>
            <person name="Bret-Mestries E."/>
            <person name="Morien E."/>
            <person name="Nambeesan S."/>
            <person name="Nguyen T."/>
            <person name="Pegot-Espagnet P."/>
            <person name="Pouilly N."/>
            <person name="Raftis F."/>
            <person name="Sallet E."/>
            <person name="Schiex T."/>
            <person name="Thomas J."/>
            <person name="Vandecasteele C."/>
            <person name="Vares D."/>
            <person name="Vear F."/>
            <person name="Vautrin S."/>
            <person name="Crespi M."/>
            <person name="Mangin B."/>
            <person name="Burke J.M."/>
            <person name="Salse J."/>
            <person name="Munos S."/>
            <person name="Vincourt P."/>
            <person name="Rieseberg L.H."/>
            <person name="Langlade N.B."/>
        </authorList>
    </citation>
    <scope>NUCLEOTIDE SEQUENCE [LARGE SCALE GENOMIC DNA]</scope>
    <source>
        <strain evidence="4">cv. SF193</strain>
        <tissue evidence="2">Leaves</tissue>
    </source>
</reference>
<sequence length="104" mass="11658">MVPSPPQIPLPKPTTSFELYERPTGADATPSTAPTEEPKQAPVSDTLLIRSVKRINPNQLSIKVHLFWKQLSLRASKDFSKIRMDMFTEIPPQPAGKGEKRDYA</sequence>
<dbReference type="EMBL" id="CM007898">
    <property type="protein sequence ID" value="OTG17000.1"/>
    <property type="molecule type" value="Genomic_DNA"/>
</dbReference>
<dbReference type="Gramene" id="mRNA:HanXRQr2_Chr11g0491101">
    <property type="protein sequence ID" value="mRNA:HanXRQr2_Chr11g0491101"/>
    <property type="gene ID" value="HanXRQr2_Chr11g0491101"/>
</dbReference>
<proteinExistence type="predicted"/>
<dbReference type="AlphaFoldDB" id="A0A251U0X5"/>